<dbReference type="Proteomes" id="UP000470470">
    <property type="component" value="Unassembled WGS sequence"/>
</dbReference>
<dbReference type="RefSeq" id="WP_152727823.1">
    <property type="nucleotide sequence ID" value="NZ_JAABOZ010000001.1"/>
</dbReference>
<protein>
    <recommendedName>
        <fullName evidence="4">Abi-like protein</fullName>
    </recommendedName>
</protein>
<reference evidence="2 3" key="1">
    <citation type="submission" date="2020-02" db="EMBL/GenBank/DDBJ databases">
        <title>The whole genome sequence of CPCC 205119.</title>
        <authorList>
            <person name="Jiang Z."/>
        </authorList>
    </citation>
    <scope>NUCLEOTIDE SEQUENCE [LARGE SCALE GENOMIC DNA]</scope>
    <source>
        <strain evidence="2 3">CPCC 205119</strain>
    </source>
</reference>
<name>A0A7K3WDX6_9ACTN</name>
<gene>
    <name evidence="2" type="ORF">G1H19_11300</name>
</gene>
<evidence type="ECO:0000313" key="2">
    <source>
        <dbReference type="EMBL" id="NEL54587.1"/>
    </source>
</evidence>
<dbReference type="EMBL" id="JAAGWK010000015">
    <property type="protein sequence ID" value="NEL54587.1"/>
    <property type="molecule type" value="Genomic_DNA"/>
</dbReference>
<proteinExistence type="predicted"/>
<organism evidence="2 3">
    <name type="scientific">Goekera deserti</name>
    <dbReference type="NCBI Taxonomy" id="2497753"/>
    <lineage>
        <taxon>Bacteria</taxon>
        <taxon>Bacillati</taxon>
        <taxon>Actinomycetota</taxon>
        <taxon>Actinomycetes</taxon>
        <taxon>Geodermatophilales</taxon>
        <taxon>Geodermatophilaceae</taxon>
        <taxon>Goekera</taxon>
    </lineage>
</organism>
<evidence type="ECO:0008006" key="4">
    <source>
        <dbReference type="Google" id="ProtNLM"/>
    </source>
</evidence>
<evidence type="ECO:0000313" key="3">
    <source>
        <dbReference type="Proteomes" id="UP000470470"/>
    </source>
</evidence>
<evidence type="ECO:0000256" key="1">
    <source>
        <dbReference type="SAM" id="MobiDB-lite"/>
    </source>
</evidence>
<feature type="region of interest" description="Disordered" evidence="1">
    <location>
        <begin position="1"/>
        <end position="21"/>
    </location>
</feature>
<accession>A0A7K3WDX6</accession>
<sequence>MPCLHRAFPPGTDRATDVDGPVGRLQQLRNGLAHHEHLLATDVAARLADLTAIAGLISPDLGGHLTATSQVSTLLTRRPADT</sequence>
<keyword evidence="3" id="KW-1185">Reference proteome</keyword>
<dbReference type="AlphaFoldDB" id="A0A7K3WDX6"/>
<comment type="caution">
    <text evidence="2">The sequence shown here is derived from an EMBL/GenBank/DDBJ whole genome shotgun (WGS) entry which is preliminary data.</text>
</comment>